<proteinExistence type="predicted"/>
<sequence length="135" mass="15159">MKNIFHLLKPFDYIFILLALMLSFLPNLITGLQFQQGSDTETLVAIVKIKGEEVDRFTLGPGQAAEKTYHPNPGQYNIIQVEDHKIRIKEDNSPDQVGVLTGWISKPGQTAICLPHQLIIEVLGPQEEDELILPL</sequence>
<dbReference type="RefSeq" id="WP_092571861.1">
    <property type="nucleotide sequence ID" value="NZ_FOEN01000006.1"/>
</dbReference>
<dbReference type="Proteomes" id="UP000198833">
    <property type="component" value="Unassembled WGS sequence"/>
</dbReference>
<protein>
    <submittedName>
        <fullName evidence="1">Uncharacterized protein</fullName>
    </submittedName>
</protein>
<dbReference type="Gene3D" id="2.60.320.10">
    <property type="entry name" value="N-utilization substance G protein NusG, insert domain"/>
    <property type="match status" value="1"/>
</dbReference>
<keyword evidence="2" id="KW-1185">Reference proteome</keyword>
<dbReference type="Pfam" id="PF07009">
    <property type="entry name" value="NusG_II"/>
    <property type="match status" value="1"/>
</dbReference>
<evidence type="ECO:0000313" key="2">
    <source>
        <dbReference type="Proteomes" id="UP000198833"/>
    </source>
</evidence>
<dbReference type="AlphaFoldDB" id="A0A1H9DZQ6"/>
<dbReference type="InterPro" id="IPR038690">
    <property type="entry name" value="NusG_2_sf"/>
</dbReference>
<name>A0A1H9DZQ6_9LACT</name>
<accession>A0A1H9DZQ6</accession>
<dbReference type="STRING" id="89093.SAMN04488558_10655"/>
<organism evidence="1 2">
    <name type="scientific">Ignavigranum ruoffiae</name>
    <dbReference type="NCBI Taxonomy" id="89093"/>
    <lineage>
        <taxon>Bacteria</taxon>
        <taxon>Bacillati</taxon>
        <taxon>Bacillota</taxon>
        <taxon>Bacilli</taxon>
        <taxon>Lactobacillales</taxon>
        <taxon>Aerococcaceae</taxon>
        <taxon>Ignavigranum</taxon>
    </lineage>
</organism>
<dbReference type="EMBL" id="FOEN01000006">
    <property type="protein sequence ID" value="SEQ18971.1"/>
    <property type="molecule type" value="Genomic_DNA"/>
</dbReference>
<gene>
    <name evidence="1" type="ORF">SAMN04488558_10655</name>
</gene>
<reference evidence="1 2" key="1">
    <citation type="submission" date="2016-10" db="EMBL/GenBank/DDBJ databases">
        <authorList>
            <person name="de Groot N.N."/>
        </authorList>
    </citation>
    <scope>NUCLEOTIDE SEQUENCE [LARGE SCALE GENOMIC DNA]</scope>
    <source>
        <strain evidence="1 2">DSM 15695</strain>
    </source>
</reference>
<evidence type="ECO:0000313" key="1">
    <source>
        <dbReference type="EMBL" id="SEQ18971.1"/>
    </source>
</evidence>
<dbReference type="OrthoDB" id="47603at2"/>
<dbReference type="CDD" id="cd09911">
    <property type="entry name" value="Lin0431_like"/>
    <property type="match status" value="1"/>
</dbReference>